<protein>
    <submittedName>
        <fullName evidence="1">Uncharacterized protein</fullName>
    </submittedName>
</protein>
<gene>
    <name evidence="1" type="ORF">MNBD_GAMMA18-1696</name>
</gene>
<dbReference type="EMBL" id="UOFP01000272">
    <property type="protein sequence ID" value="VAW89473.1"/>
    <property type="molecule type" value="Genomic_DNA"/>
</dbReference>
<organism evidence="1">
    <name type="scientific">hydrothermal vent metagenome</name>
    <dbReference type="NCBI Taxonomy" id="652676"/>
    <lineage>
        <taxon>unclassified sequences</taxon>
        <taxon>metagenomes</taxon>
        <taxon>ecological metagenomes</taxon>
    </lineage>
</organism>
<proteinExistence type="predicted"/>
<accession>A0A3B0ZMQ6</accession>
<reference evidence="1" key="1">
    <citation type="submission" date="2018-06" db="EMBL/GenBank/DDBJ databases">
        <authorList>
            <person name="Zhirakovskaya E."/>
        </authorList>
    </citation>
    <scope>NUCLEOTIDE SEQUENCE</scope>
</reference>
<sequence length="39" mass="4426">MFSEGDHDLFTASRDSILLAHSPQYFKLTSGWFCISFIG</sequence>
<name>A0A3B0ZMQ6_9ZZZZ</name>
<evidence type="ECO:0000313" key="1">
    <source>
        <dbReference type="EMBL" id="VAW89473.1"/>
    </source>
</evidence>
<dbReference type="AlphaFoldDB" id="A0A3B0ZMQ6"/>